<comment type="caution">
    <text evidence="5">The sequence shown here is derived from an EMBL/GenBank/DDBJ whole genome shotgun (WGS) entry which is preliminary data.</text>
</comment>
<keyword evidence="3" id="KW-0046">Antibiotic resistance</keyword>
<feature type="domain" description="VOC" evidence="4">
    <location>
        <begin position="7"/>
        <end position="137"/>
    </location>
</feature>
<evidence type="ECO:0000256" key="2">
    <source>
        <dbReference type="ARBA" id="ARBA00021572"/>
    </source>
</evidence>
<dbReference type="Pfam" id="PF00903">
    <property type="entry name" value="Glyoxalase"/>
    <property type="match status" value="1"/>
</dbReference>
<keyword evidence="6" id="KW-1185">Reference proteome</keyword>
<evidence type="ECO:0000256" key="3">
    <source>
        <dbReference type="ARBA" id="ARBA00023251"/>
    </source>
</evidence>
<gene>
    <name evidence="5" type="ORF">VQ02_00935</name>
</gene>
<dbReference type="Proteomes" id="UP000035955">
    <property type="component" value="Unassembled WGS sequence"/>
</dbReference>
<dbReference type="GO" id="GO:0046677">
    <property type="term" value="P:response to antibiotic"/>
    <property type="evidence" value="ECO:0007669"/>
    <property type="project" value="UniProtKB-KW"/>
</dbReference>
<dbReference type="EMBL" id="LABY01000007">
    <property type="protein sequence ID" value="KMO43111.1"/>
    <property type="molecule type" value="Genomic_DNA"/>
</dbReference>
<accession>A0A0J6VUY3</accession>
<dbReference type="PROSITE" id="PS51819">
    <property type="entry name" value="VOC"/>
    <property type="match status" value="1"/>
</dbReference>
<proteinExistence type="inferred from homology"/>
<dbReference type="PATRIC" id="fig|298794.3.peg.6950"/>
<evidence type="ECO:0000259" key="4">
    <source>
        <dbReference type="PROSITE" id="PS51819"/>
    </source>
</evidence>
<dbReference type="OrthoDB" id="284897at2"/>
<dbReference type="InterPro" id="IPR000335">
    <property type="entry name" value="Bleomycin-R"/>
</dbReference>
<dbReference type="CDD" id="cd08349">
    <property type="entry name" value="BLMA_like"/>
    <property type="match status" value="1"/>
</dbReference>
<comment type="similarity">
    <text evidence="1">Belongs to the bleomycin resistance protein family.</text>
</comment>
<dbReference type="Gene3D" id="3.10.180.10">
    <property type="entry name" value="2,3-Dihydroxybiphenyl 1,2-Dioxygenase, domain 1"/>
    <property type="match status" value="1"/>
</dbReference>
<evidence type="ECO:0000313" key="6">
    <source>
        <dbReference type="Proteomes" id="UP000035955"/>
    </source>
</evidence>
<protein>
    <recommendedName>
        <fullName evidence="2">Bleomycin resistance protein</fullName>
    </recommendedName>
</protein>
<dbReference type="RefSeq" id="WP_048442272.1">
    <property type="nucleotide sequence ID" value="NZ_LABY01000007.1"/>
</dbReference>
<dbReference type="InterPro" id="IPR004360">
    <property type="entry name" value="Glyas_Fos-R_dOase_dom"/>
</dbReference>
<organism evidence="5 6">
    <name type="scientific">Methylobacterium variabile</name>
    <dbReference type="NCBI Taxonomy" id="298794"/>
    <lineage>
        <taxon>Bacteria</taxon>
        <taxon>Pseudomonadati</taxon>
        <taxon>Pseudomonadota</taxon>
        <taxon>Alphaproteobacteria</taxon>
        <taxon>Hyphomicrobiales</taxon>
        <taxon>Methylobacteriaceae</taxon>
        <taxon>Methylobacterium</taxon>
    </lineage>
</organism>
<dbReference type="SUPFAM" id="SSF54593">
    <property type="entry name" value="Glyoxalase/Bleomycin resistance protein/Dihydroxybiphenyl dioxygenase"/>
    <property type="match status" value="1"/>
</dbReference>
<dbReference type="InterPro" id="IPR029068">
    <property type="entry name" value="Glyas_Bleomycin-R_OHBP_Dase"/>
</dbReference>
<evidence type="ECO:0000313" key="5">
    <source>
        <dbReference type="EMBL" id="KMO43111.1"/>
    </source>
</evidence>
<sequence length="148" mass="16580">MTVTLTRAKLVPEFLVADLGLSLRFWVGLIGFRVAYDRPEAGFAYLDLDGAQVMLDERSPASRQWLTGPLETPLGRGINVQIEVAAVEPVLARLEEAGWPLFMAVEDAWYRAGRVEVGQRQFLVQDPDGYLLRLGARLGERRAEVRKP</sequence>
<reference evidence="5 6" key="1">
    <citation type="submission" date="2015-03" db="EMBL/GenBank/DDBJ databases">
        <title>Genome sequencing of Methylobacterium variabile DSM 16961.</title>
        <authorList>
            <person name="Chaudhry V."/>
            <person name="Patil P.B."/>
        </authorList>
    </citation>
    <scope>NUCLEOTIDE SEQUENCE [LARGE SCALE GENOMIC DNA]</scope>
    <source>
        <strain evidence="5 6">DSM 16961</strain>
    </source>
</reference>
<dbReference type="InterPro" id="IPR037523">
    <property type="entry name" value="VOC_core"/>
</dbReference>
<dbReference type="AlphaFoldDB" id="A0A0J6VUY3"/>
<name>A0A0J6VUY3_9HYPH</name>
<evidence type="ECO:0000256" key="1">
    <source>
        <dbReference type="ARBA" id="ARBA00011051"/>
    </source>
</evidence>